<evidence type="ECO:0000313" key="1">
    <source>
        <dbReference type="EMBL" id="KKL82153.1"/>
    </source>
</evidence>
<dbReference type="EMBL" id="LAZR01022353">
    <property type="protein sequence ID" value="KKL82153.1"/>
    <property type="molecule type" value="Genomic_DNA"/>
</dbReference>
<name>A0A0F9F780_9ZZZZ</name>
<accession>A0A0F9F780</accession>
<comment type="caution">
    <text evidence="1">The sequence shown here is derived from an EMBL/GenBank/DDBJ whole genome shotgun (WGS) entry which is preliminary data.</text>
</comment>
<gene>
    <name evidence="1" type="ORF">LCGC14_1987580</name>
</gene>
<organism evidence="1">
    <name type="scientific">marine sediment metagenome</name>
    <dbReference type="NCBI Taxonomy" id="412755"/>
    <lineage>
        <taxon>unclassified sequences</taxon>
        <taxon>metagenomes</taxon>
        <taxon>ecological metagenomes</taxon>
    </lineage>
</organism>
<feature type="non-terminal residue" evidence="1">
    <location>
        <position position="32"/>
    </location>
</feature>
<reference evidence="1" key="1">
    <citation type="journal article" date="2015" name="Nature">
        <title>Complex archaea that bridge the gap between prokaryotes and eukaryotes.</title>
        <authorList>
            <person name="Spang A."/>
            <person name="Saw J.H."/>
            <person name="Jorgensen S.L."/>
            <person name="Zaremba-Niedzwiedzka K."/>
            <person name="Martijn J."/>
            <person name="Lind A.E."/>
            <person name="van Eijk R."/>
            <person name="Schleper C."/>
            <person name="Guy L."/>
            <person name="Ettema T.J."/>
        </authorList>
    </citation>
    <scope>NUCLEOTIDE SEQUENCE</scope>
</reference>
<proteinExistence type="predicted"/>
<sequence>MASISTFRLILEVVHTSYYCFTNKKEDNNNNK</sequence>
<protein>
    <submittedName>
        <fullName evidence="1">Uncharacterized protein</fullName>
    </submittedName>
</protein>
<dbReference type="AlphaFoldDB" id="A0A0F9F780"/>